<evidence type="ECO:0000256" key="1">
    <source>
        <dbReference type="SAM" id="MobiDB-lite"/>
    </source>
</evidence>
<dbReference type="Pfam" id="PF13519">
    <property type="entry name" value="VWA_2"/>
    <property type="match status" value="1"/>
</dbReference>
<dbReference type="SMART" id="SM00327">
    <property type="entry name" value="VWA"/>
    <property type="match status" value="1"/>
</dbReference>
<proteinExistence type="predicted"/>
<sequence>MERRFAQRLALSPLARTAIAILGAAPGIGLVLRAQPGPLRDRFMEELCRLAPFDTARRLAQRDIRQFSARRSSFLALAGLEQAGGGKQAGTKTATPHDDENAADDRRALILPGTDRYGATEAALLVAELGESRPAIAFDEGLGEETLPEALSDRLGIVLDLSAPAGMDAGFGLERFGTDLPNGAARPAVEVPDAAIAALCEAASGFGIRSLRAPLSALHVARVAASLDGRGAVSDADVILACRLVLAPRATRAPAFGEPSGDADDEAPGEDDPDGAKDNDNDNEPPETSRESGAADDGQTPDDRTEAAGGMPQEATEVRSQEVAVPLDLLQRLVATLAGQRLAGKSARKGASAKGGGQRGRPVGSRPGDPRHGSLDLSGTLTAALPWQRFRKLQFARLSERSVILTPGDLRIRRLQSKRETATIFVVDASGSAALARLAEAKGAVERILAECYRRRDRVAMVAFRGTGAETLLPETKSLTRARRALAGLAAGGGTPIASGIKLATDIARQCARQERTPLIVFLTDGKANIGLDGMAGRPGARGDMLCEASRLRSEGFASMVIDFSLRPGQAARDLADGLGARYLALPNGDASTLAAAVAGDATKAHRA</sequence>
<dbReference type="Pfam" id="PF17863">
    <property type="entry name" value="AAA_lid_2"/>
    <property type="match status" value="1"/>
</dbReference>
<feature type="compositionally biased region" description="Acidic residues" evidence="1">
    <location>
        <begin position="261"/>
        <end position="273"/>
    </location>
</feature>
<accession>A0ABU5HZF7</accession>
<dbReference type="RefSeq" id="WP_322185914.1">
    <property type="nucleotide sequence ID" value="NZ_JAXLPB010000001.1"/>
</dbReference>
<dbReference type="Proteomes" id="UP001294412">
    <property type="component" value="Unassembled WGS sequence"/>
</dbReference>
<feature type="compositionally biased region" description="Low complexity" evidence="1">
    <location>
        <begin position="343"/>
        <end position="352"/>
    </location>
</feature>
<dbReference type="PANTHER" id="PTHR43473">
    <property type="entry name" value="MAGNESIUM-CHELATASE SUBUNIT CHLD, CHLOROPLASTIC"/>
    <property type="match status" value="1"/>
</dbReference>
<reference evidence="3 4" key="1">
    <citation type="submission" date="2023-12" db="EMBL/GenBank/DDBJ databases">
        <title>Description of Novel Strain Fulvimarina sp. 2208YS6-2-32 isolated from Uroteuthis (Photololigo) edulis.</title>
        <authorList>
            <person name="Park J.-S."/>
        </authorList>
    </citation>
    <scope>NUCLEOTIDE SEQUENCE [LARGE SCALE GENOMIC DNA]</scope>
    <source>
        <strain evidence="3 4">2208YS6-2-32</strain>
    </source>
</reference>
<evidence type="ECO:0000259" key="2">
    <source>
        <dbReference type="PROSITE" id="PS50234"/>
    </source>
</evidence>
<dbReference type="Gene3D" id="3.40.50.410">
    <property type="entry name" value="von Willebrand factor, type A domain"/>
    <property type="match status" value="1"/>
</dbReference>
<feature type="domain" description="VWFA" evidence="2">
    <location>
        <begin position="422"/>
        <end position="565"/>
    </location>
</feature>
<dbReference type="SUPFAM" id="SSF53300">
    <property type="entry name" value="vWA-like"/>
    <property type="match status" value="1"/>
</dbReference>
<gene>
    <name evidence="3" type="ORF">U0C82_04805</name>
</gene>
<dbReference type="PROSITE" id="PS50234">
    <property type="entry name" value="VWFA"/>
    <property type="match status" value="1"/>
</dbReference>
<feature type="region of interest" description="Disordered" evidence="1">
    <location>
        <begin position="341"/>
        <end position="377"/>
    </location>
</feature>
<dbReference type="PANTHER" id="PTHR43473:SF2">
    <property type="entry name" value="MAGNESIUM-CHELATASE SUBUNIT CHLD, CHLOROPLASTIC"/>
    <property type="match status" value="1"/>
</dbReference>
<feature type="region of interest" description="Disordered" evidence="1">
    <location>
        <begin position="253"/>
        <end position="320"/>
    </location>
</feature>
<protein>
    <submittedName>
        <fullName evidence="3">VWA domain-containing protein</fullName>
    </submittedName>
</protein>
<name>A0ABU5HZF7_9HYPH</name>
<dbReference type="Gene3D" id="1.10.8.80">
    <property type="entry name" value="Magnesium chelatase subunit I, C-Terminal domain"/>
    <property type="match status" value="1"/>
</dbReference>
<dbReference type="EMBL" id="JAXLPB010000001">
    <property type="protein sequence ID" value="MDY8108472.1"/>
    <property type="molecule type" value="Genomic_DNA"/>
</dbReference>
<dbReference type="InterPro" id="IPR027417">
    <property type="entry name" value="P-loop_NTPase"/>
</dbReference>
<dbReference type="InterPro" id="IPR002035">
    <property type="entry name" value="VWF_A"/>
</dbReference>
<evidence type="ECO:0000313" key="3">
    <source>
        <dbReference type="EMBL" id="MDY8108472.1"/>
    </source>
</evidence>
<keyword evidence="4" id="KW-1185">Reference proteome</keyword>
<dbReference type="InterPro" id="IPR041628">
    <property type="entry name" value="ChlI/MoxR_AAA_lid"/>
</dbReference>
<evidence type="ECO:0000313" key="4">
    <source>
        <dbReference type="Proteomes" id="UP001294412"/>
    </source>
</evidence>
<organism evidence="3 4">
    <name type="scientific">Fulvimarina uroteuthidis</name>
    <dbReference type="NCBI Taxonomy" id="3098149"/>
    <lineage>
        <taxon>Bacteria</taxon>
        <taxon>Pseudomonadati</taxon>
        <taxon>Pseudomonadota</taxon>
        <taxon>Alphaproteobacteria</taxon>
        <taxon>Hyphomicrobiales</taxon>
        <taxon>Aurantimonadaceae</taxon>
        <taxon>Fulvimarina</taxon>
    </lineage>
</organism>
<dbReference type="SUPFAM" id="SSF52540">
    <property type="entry name" value="P-loop containing nucleoside triphosphate hydrolases"/>
    <property type="match status" value="1"/>
</dbReference>
<dbReference type="InterPro" id="IPR036465">
    <property type="entry name" value="vWFA_dom_sf"/>
</dbReference>
<comment type="caution">
    <text evidence="3">The sequence shown here is derived from an EMBL/GenBank/DDBJ whole genome shotgun (WGS) entry which is preliminary data.</text>
</comment>